<keyword evidence="3" id="KW-0276">Fatty acid metabolism</keyword>
<dbReference type="Pfam" id="PF00378">
    <property type="entry name" value="ECH_1"/>
    <property type="match status" value="1"/>
</dbReference>
<evidence type="ECO:0000256" key="5">
    <source>
        <dbReference type="ARBA" id="ARBA00023235"/>
    </source>
</evidence>
<evidence type="ECO:0000256" key="3">
    <source>
        <dbReference type="ARBA" id="ARBA00022832"/>
    </source>
</evidence>
<dbReference type="SUPFAM" id="SSF52096">
    <property type="entry name" value="ClpP/crotonase"/>
    <property type="match status" value="1"/>
</dbReference>
<organism evidence="6 7">
    <name type="scientific">Arthrobacter terrae</name>
    <dbReference type="NCBI Taxonomy" id="2935737"/>
    <lineage>
        <taxon>Bacteria</taxon>
        <taxon>Bacillati</taxon>
        <taxon>Actinomycetota</taxon>
        <taxon>Actinomycetes</taxon>
        <taxon>Micrococcales</taxon>
        <taxon>Micrococcaceae</taxon>
        <taxon>Arthrobacter</taxon>
    </lineage>
</organism>
<dbReference type="Gene3D" id="3.90.226.10">
    <property type="entry name" value="2-enoyl-CoA Hydratase, Chain A, domain 1"/>
    <property type="match status" value="1"/>
</dbReference>
<sequence length="296" mass="31076">MAEAEGGAALGGETGELLRSLKSLRVMVDGAVALVELVGPGKGNAMGPDFWAELPLVFGALSAERRVRAVLLYGAGGNFSYGLDLITMEPVFAALMGGNGRNAAQRTEFRRTIGRLQQAVASVQNCVKPVIAAIDGWCIGGGVDIAAAADIRIASPGAKFSVREVRMAMVADLGSLQRLPRLIGEAATRHLALTGEDIDAARALSLGLVTELAQDVLGRGRELAAVVAANPPLAVQGVKEVLNFGHSREVQSGLDYVASWNAAFLPSADFTEAMGAFGEQRRRRVRDHESQGADRS</sequence>
<dbReference type="Gene3D" id="1.10.12.10">
    <property type="entry name" value="Lyase 2-enoyl-coa Hydratase, Chain A, domain 2"/>
    <property type="match status" value="1"/>
</dbReference>
<reference evidence="6 7" key="1">
    <citation type="submission" date="2020-11" db="EMBL/GenBank/DDBJ databases">
        <title>Arthrobacter antarcticus sp. nov., isolated from Antarctic Soil.</title>
        <authorList>
            <person name="Li J."/>
        </authorList>
    </citation>
    <scope>NUCLEOTIDE SEQUENCE [LARGE SCALE GENOMIC DNA]</scope>
    <source>
        <strain evidence="6 7">Z1-20</strain>
    </source>
</reference>
<proteinExistence type="inferred from homology"/>
<dbReference type="PANTHER" id="PTHR43149:SF1">
    <property type="entry name" value="DELTA(3,5)-DELTA(2,4)-DIENOYL-COA ISOMERASE, MITOCHONDRIAL"/>
    <property type="match status" value="1"/>
</dbReference>
<dbReference type="FunFam" id="1.10.12.10:FF:000004">
    <property type="entry name" value="Delta3,5-delta2,4-dienoyl-CoA isomerase"/>
    <property type="match status" value="1"/>
</dbReference>
<dbReference type="InterPro" id="IPR001753">
    <property type="entry name" value="Enoyl-CoA_hydra/iso"/>
</dbReference>
<dbReference type="InterPro" id="IPR045002">
    <property type="entry name" value="Ech1-like"/>
</dbReference>
<dbReference type="NCBIfam" id="NF004794">
    <property type="entry name" value="PRK06142.1"/>
    <property type="match status" value="1"/>
</dbReference>
<name>A0A931CLR2_9MICC</name>
<dbReference type="EMBL" id="JADNYM010000008">
    <property type="protein sequence ID" value="MBG0739262.1"/>
    <property type="molecule type" value="Genomic_DNA"/>
</dbReference>
<protein>
    <submittedName>
        <fullName evidence="6">Crotonase/enoyl-CoA hydratase family protein</fullName>
    </submittedName>
</protein>
<dbReference type="InterPro" id="IPR014748">
    <property type="entry name" value="Enoyl-CoA_hydra_C"/>
</dbReference>
<keyword evidence="5" id="KW-0413">Isomerase</keyword>
<evidence type="ECO:0000256" key="4">
    <source>
        <dbReference type="ARBA" id="ARBA00023098"/>
    </source>
</evidence>
<dbReference type="GO" id="GO:0006631">
    <property type="term" value="P:fatty acid metabolic process"/>
    <property type="evidence" value="ECO:0007669"/>
    <property type="project" value="UniProtKB-KW"/>
</dbReference>
<evidence type="ECO:0000313" key="7">
    <source>
        <dbReference type="Proteomes" id="UP000655366"/>
    </source>
</evidence>
<keyword evidence="7" id="KW-1185">Reference proteome</keyword>
<dbReference type="RefSeq" id="WP_196396210.1">
    <property type="nucleotide sequence ID" value="NZ_JADNYM010000008.1"/>
</dbReference>
<accession>A0A931CLR2</accession>
<dbReference type="AlphaFoldDB" id="A0A931CLR2"/>
<gene>
    <name evidence="6" type="ORF">IV500_07645</name>
</gene>
<comment type="pathway">
    <text evidence="1">Lipid metabolism; fatty acid beta-oxidation.</text>
</comment>
<dbReference type="GO" id="GO:0016853">
    <property type="term" value="F:isomerase activity"/>
    <property type="evidence" value="ECO:0007669"/>
    <property type="project" value="UniProtKB-KW"/>
</dbReference>
<dbReference type="Proteomes" id="UP000655366">
    <property type="component" value="Unassembled WGS sequence"/>
</dbReference>
<keyword evidence="4" id="KW-0443">Lipid metabolism</keyword>
<evidence type="ECO:0000256" key="2">
    <source>
        <dbReference type="ARBA" id="ARBA00005254"/>
    </source>
</evidence>
<dbReference type="CDD" id="cd06558">
    <property type="entry name" value="crotonase-like"/>
    <property type="match status" value="1"/>
</dbReference>
<comment type="caution">
    <text evidence="6">The sequence shown here is derived from an EMBL/GenBank/DDBJ whole genome shotgun (WGS) entry which is preliminary data.</text>
</comment>
<evidence type="ECO:0000256" key="1">
    <source>
        <dbReference type="ARBA" id="ARBA00005005"/>
    </source>
</evidence>
<evidence type="ECO:0000313" key="6">
    <source>
        <dbReference type="EMBL" id="MBG0739262.1"/>
    </source>
</evidence>
<dbReference type="InterPro" id="IPR029045">
    <property type="entry name" value="ClpP/crotonase-like_dom_sf"/>
</dbReference>
<dbReference type="PANTHER" id="PTHR43149">
    <property type="entry name" value="ENOYL-COA HYDRATASE"/>
    <property type="match status" value="1"/>
</dbReference>
<comment type="similarity">
    <text evidence="2">Belongs to the enoyl-CoA hydratase/isomerase family.</text>
</comment>